<reference evidence="2 3" key="1">
    <citation type="submission" date="2020-08" db="EMBL/GenBank/DDBJ databases">
        <title>Genomic Encyclopedia of Type Strains, Phase IV (KMG-IV): sequencing the most valuable type-strain genomes for metagenomic binning, comparative biology and taxonomic classification.</title>
        <authorList>
            <person name="Goeker M."/>
        </authorList>
    </citation>
    <scope>NUCLEOTIDE SEQUENCE [LARGE SCALE GENOMIC DNA]</scope>
    <source>
        <strain evidence="2 3">DSM 100211</strain>
    </source>
</reference>
<keyword evidence="1" id="KW-0472">Membrane</keyword>
<evidence type="ECO:0000256" key="1">
    <source>
        <dbReference type="SAM" id="Phobius"/>
    </source>
</evidence>
<feature type="transmembrane region" description="Helical" evidence="1">
    <location>
        <begin position="20"/>
        <end position="40"/>
    </location>
</feature>
<dbReference type="EMBL" id="JACIEE010000014">
    <property type="protein sequence ID" value="MBB3979931.1"/>
    <property type="molecule type" value="Genomic_DNA"/>
</dbReference>
<comment type="caution">
    <text evidence="2">The sequence shown here is derived from an EMBL/GenBank/DDBJ whole genome shotgun (WGS) entry which is preliminary data.</text>
</comment>
<dbReference type="Proteomes" id="UP000574761">
    <property type="component" value="Unassembled WGS sequence"/>
</dbReference>
<proteinExistence type="predicted"/>
<dbReference type="InterPro" id="IPR036280">
    <property type="entry name" value="Multihaem_cyt_sf"/>
</dbReference>
<evidence type="ECO:0000313" key="2">
    <source>
        <dbReference type="EMBL" id="MBB3979931.1"/>
    </source>
</evidence>
<gene>
    <name evidence="2" type="ORF">GGQ64_005178</name>
</gene>
<dbReference type="AlphaFoldDB" id="A0A7W6DES5"/>
<keyword evidence="1" id="KW-0812">Transmembrane</keyword>
<keyword evidence="1" id="KW-1133">Transmembrane helix</keyword>
<accession>A0A7W6DES5</accession>
<name>A0A7W6DES5_9HYPH</name>
<protein>
    <recommendedName>
        <fullName evidence="4">Isoquinoline 1-oxidoreductase subunit</fullName>
    </recommendedName>
</protein>
<organism evidence="2 3">
    <name type="scientific">Mycoplana azooxidifex</name>
    <dbReference type="NCBI Taxonomy" id="1636188"/>
    <lineage>
        <taxon>Bacteria</taxon>
        <taxon>Pseudomonadati</taxon>
        <taxon>Pseudomonadota</taxon>
        <taxon>Alphaproteobacteria</taxon>
        <taxon>Hyphomicrobiales</taxon>
        <taxon>Rhizobiaceae</taxon>
        <taxon>Mycoplana</taxon>
    </lineage>
</organism>
<keyword evidence="3" id="KW-1185">Reference proteome</keyword>
<sequence>MSWHAPAFGNWRRRLKVGVLSLLGLIVVVVGAGGLAYALYPRTMPQTQVLAARLQPVEIERLRLAAYFDAIADPRARSIALFEEAGRVIQHPRCMNCHPRTDRPTQTDSLRPHTPWVTRGVDGGGAPTLRCSTCHQAENFEVSGVPGNIDWKLAPIEMAWQGKTLGDICRQLLDPARSHMTREELLRHMTEDELVGWAWTPGADRRAAPGTQAEFGALIKAWLETDAVCPP</sequence>
<dbReference type="SUPFAM" id="SSF48695">
    <property type="entry name" value="Multiheme cytochromes"/>
    <property type="match status" value="1"/>
</dbReference>
<evidence type="ECO:0000313" key="3">
    <source>
        <dbReference type="Proteomes" id="UP000574761"/>
    </source>
</evidence>
<evidence type="ECO:0008006" key="4">
    <source>
        <dbReference type="Google" id="ProtNLM"/>
    </source>
</evidence>
<dbReference type="RefSeq" id="WP_183808104.1">
    <property type="nucleotide sequence ID" value="NZ_JACIEE010000014.1"/>
</dbReference>